<dbReference type="GO" id="GO:0055085">
    <property type="term" value="P:transmembrane transport"/>
    <property type="evidence" value="ECO:0007669"/>
    <property type="project" value="InterPro"/>
</dbReference>
<name>A0A1D7TM00_9BACT</name>
<sequence>MLRKLVLLSCTVGALMAATIKMDLNAIYGANNVHTKGAEQFAALVDEYTKGSVKITVHAGGSLVKGSPLQAVKDGTVAMTDMFIPFTAGGGKVFGISALPFVAHSYDDAYKLYQISKPAYEKAAATWNQKMLYAVSWPPSGLYTKKPMNTKADFSDLKTRTYDKNSADFITMVGGSSVALPWGEVYSALSTGMVNSVVTSSASGKDGKFWEVLSDFTKINYAYPLQAVTINLDYWKSLDKAQQDALLKAAEQIEKSQWEASKTEDAVALKLISDNGVRITEASPELKKELDAVAQKMLDAYLMDADPMIKKIFTEYKKQ</sequence>
<dbReference type="Pfam" id="PF03480">
    <property type="entry name" value="DctP"/>
    <property type="match status" value="1"/>
</dbReference>
<protein>
    <recommendedName>
        <fullName evidence="5">ABC transporter substrate-binding protein</fullName>
    </recommendedName>
</protein>
<dbReference type="Proteomes" id="UP000094609">
    <property type="component" value="Chromosome"/>
</dbReference>
<dbReference type="InterPro" id="IPR038404">
    <property type="entry name" value="TRAP_DctP_sf"/>
</dbReference>
<keyword evidence="4" id="KW-1185">Reference proteome</keyword>
<evidence type="ECO:0008006" key="5">
    <source>
        <dbReference type="Google" id="ProtNLM"/>
    </source>
</evidence>
<dbReference type="Gene3D" id="3.40.190.170">
    <property type="entry name" value="Bacterial extracellular solute-binding protein, family 7"/>
    <property type="match status" value="1"/>
</dbReference>
<dbReference type="AlphaFoldDB" id="A0A1D7TM00"/>
<evidence type="ECO:0000313" key="4">
    <source>
        <dbReference type="Proteomes" id="UP000094609"/>
    </source>
</evidence>
<reference evidence="4" key="1">
    <citation type="submission" date="2016-08" db="EMBL/GenBank/DDBJ databases">
        <title>Complete genome sequence of the organohalide-respiring Epsilonproteobacterium Sulfurospirillum halorespirans.</title>
        <authorList>
            <person name="Goris T."/>
            <person name="Zimmermann J."/>
            <person name="Schenz B."/>
            <person name="Lemos M."/>
            <person name="Hackermueller J."/>
            <person name="Diekert G."/>
        </authorList>
    </citation>
    <scope>NUCLEOTIDE SEQUENCE [LARGE SCALE GENOMIC DNA]</scope>
    <source>
        <strain>DSM 13726</strain>
        <strain evidence="4">PCE-M2</strain>
    </source>
</reference>
<feature type="chain" id="PRO_5009099522" description="ABC transporter substrate-binding protein" evidence="2">
    <location>
        <begin position="18"/>
        <end position="319"/>
    </location>
</feature>
<dbReference type="PANTHER" id="PTHR33376">
    <property type="match status" value="1"/>
</dbReference>
<dbReference type="InterPro" id="IPR018389">
    <property type="entry name" value="DctP_fam"/>
</dbReference>
<dbReference type="NCBIfam" id="NF037995">
    <property type="entry name" value="TRAP_S1"/>
    <property type="match status" value="1"/>
</dbReference>
<evidence type="ECO:0000313" key="3">
    <source>
        <dbReference type="EMBL" id="AOO66027.1"/>
    </source>
</evidence>
<dbReference type="KEGG" id="shal:SHALO_2266"/>
<accession>A0A1D7TM00</accession>
<dbReference type="PANTHER" id="PTHR33376:SF4">
    <property type="entry name" value="SIALIC ACID-BINDING PERIPLASMIC PROTEIN SIAP"/>
    <property type="match status" value="1"/>
</dbReference>
<gene>
    <name evidence="3" type="ORF">SHALO_2266</name>
</gene>
<dbReference type="STRING" id="1193502.SHALO_2266"/>
<dbReference type="CDD" id="cd13602">
    <property type="entry name" value="PBP2_TRAP_BpDctp6_7"/>
    <property type="match status" value="1"/>
</dbReference>
<keyword evidence="1 2" id="KW-0732">Signal</keyword>
<organism evidence="3 4">
    <name type="scientific">Sulfurospirillum halorespirans DSM 13726</name>
    <dbReference type="NCBI Taxonomy" id="1193502"/>
    <lineage>
        <taxon>Bacteria</taxon>
        <taxon>Pseudomonadati</taxon>
        <taxon>Campylobacterota</taxon>
        <taxon>Epsilonproteobacteria</taxon>
        <taxon>Campylobacterales</taxon>
        <taxon>Sulfurospirillaceae</taxon>
        <taxon>Sulfurospirillum</taxon>
    </lineage>
</organism>
<dbReference type="PATRIC" id="fig|1193502.14.peg.2294"/>
<evidence type="ECO:0000256" key="1">
    <source>
        <dbReference type="ARBA" id="ARBA00022729"/>
    </source>
</evidence>
<dbReference type="RefSeq" id="WP_069478633.1">
    <property type="nucleotide sequence ID" value="NZ_CP017111.1"/>
</dbReference>
<proteinExistence type="predicted"/>
<evidence type="ECO:0000256" key="2">
    <source>
        <dbReference type="SAM" id="SignalP"/>
    </source>
</evidence>
<feature type="signal peptide" evidence="2">
    <location>
        <begin position="1"/>
        <end position="17"/>
    </location>
</feature>
<dbReference type="EMBL" id="CP017111">
    <property type="protein sequence ID" value="AOO66027.1"/>
    <property type="molecule type" value="Genomic_DNA"/>
</dbReference>